<dbReference type="Gene3D" id="3.90.850.10">
    <property type="entry name" value="Fumarylacetoacetase-like, C-terminal domain"/>
    <property type="match status" value="1"/>
</dbReference>
<proteinExistence type="predicted"/>
<organism evidence="3 4">
    <name type="scientific">Williamsia limnetica</name>
    <dbReference type="NCBI Taxonomy" id="882452"/>
    <lineage>
        <taxon>Bacteria</taxon>
        <taxon>Bacillati</taxon>
        <taxon>Actinomycetota</taxon>
        <taxon>Actinomycetes</taxon>
        <taxon>Mycobacteriales</taxon>
        <taxon>Nocardiaceae</taxon>
        <taxon>Williamsia</taxon>
    </lineage>
</organism>
<reference evidence="3 4" key="1">
    <citation type="submission" date="2018-06" db="EMBL/GenBank/DDBJ databases">
        <title>Genomic Encyclopedia of Type Strains, Phase IV (KMG-IV): sequencing the most valuable type-strain genomes for metagenomic binning, comparative biology and taxonomic classification.</title>
        <authorList>
            <person name="Goeker M."/>
        </authorList>
    </citation>
    <scope>NUCLEOTIDE SEQUENCE [LARGE SCALE GENOMIC DNA]</scope>
    <source>
        <strain evidence="3 4">DSM 45521</strain>
    </source>
</reference>
<comment type="caution">
    <text evidence="3">The sequence shown here is derived from an EMBL/GenBank/DDBJ whole genome shotgun (WGS) entry which is preliminary data.</text>
</comment>
<dbReference type="PANTHER" id="PTHR30143:SF0">
    <property type="entry name" value="2-KETO-4-PENTENOATE HYDRATASE"/>
    <property type="match status" value="1"/>
</dbReference>
<dbReference type="InterPro" id="IPR050772">
    <property type="entry name" value="Hydratase-Decarb/MhpD_sf"/>
</dbReference>
<dbReference type="InterPro" id="IPR036663">
    <property type="entry name" value="Fumarylacetoacetase_C_sf"/>
</dbReference>
<accession>A0A318RE56</accession>
<dbReference type="Pfam" id="PF01557">
    <property type="entry name" value="FAA_hydrolase"/>
    <property type="match status" value="1"/>
</dbReference>
<dbReference type="InterPro" id="IPR011234">
    <property type="entry name" value="Fumarylacetoacetase-like_C"/>
</dbReference>
<dbReference type="GO" id="GO:0008684">
    <property type="term" value="F:2-oxopent-4-enoate hydratase activity"/>
    <property type="evidence" value="ECO:0007669"/>
    <property type="project" value="TreeGrafter"/>
</dbReference>
<gene>
    <name evidence="3" type="ORF">DFR67_12911</name>
</gene>
<dbReference type="GO" id="GO:0005737">
    <property type="term" value="C:cytoplasm"/>
    <property type="evidence" value="ECO:0007669"/>
    <property type="project" value="TreeGrafter"/>
</dbReference>
<dbReference type="Proteomes" id="UP000247591">
    <property type="component" value="Unassembled WGS sequence"/>
</dbReference>
<keyword evidence="4" id="KW-1185">Reference proteome</keyword>
<evidence type="ECO:0000313" key="3">
    <source>
        <dbReference type="EMBL" id="PYE11844.1"/>
    </source>
</evidence>
<dbReference type="SUPFAM" id="SSF56529">
    <property type="entry name" value="FAH"/>
    <property type="match status" value="1"/>
</dbReference>
<feature type="domain" description="Fumarylacetoacetase-like C-terminal" evidence="2">
    <location>
        <begin position="110"/>
        <end position="265"/>
    </location>
</feature>
<dbReference type="PANTHER" id="PTHR30143">
    <property type="entry name" value="ACID HYDRATASE"/>
    <property type="match status" value="1"/>
</dbReference>
<keyword evidence="1" id="KW-0456">Lyase</keyword>
<dbReference type="AlphaFoldDB" id="A0A318RE56"/>
<evidence type="ECO:0000256" key="1">
    <source>
        <dbReference type="ARBA" id="ARBA00023239"/>
    </source>
</evidence>
<sequence length="269" mass="28153">MYSVTAMTSVELHVITDAADRLATATVTKTPCAPVRDLIGRDDIDAAYRIQSLNIEGLVASGQRVVGRKIGLTSPSVQQQLGVDQPDFGVLLDDMDCTGDAEVDSGRLLQPRIEAEVAFTLSRDITAPITVDDAPGYVADVYASFEIVDSRIVNWDISLADTVADNASSGLYVLGDRIDRADAPDLAAIEMSMTENDTEVSKGKGADCLGSPWHALVWLANTALAYGTGLRAGDVVLSGALGPMVPVIPGATYTATMSGLGSVTAVFSA</sequence>
<dbReference type="EMBL" id="QJSP01000029">
    <property type="protein sequence ID" value="PYE11844.1"/>
    <property type="molecule type" value="Genomic_DNA"/>
</dbReference>
<name>A0A318RE56_WILLI</name>
<protein>
    <submittedName>
        <fullName evidence="3">2-keto-4-pentenoate hydratase</fullName>
    </submittedName>
</protein>
<evidence type="ECO:0000313" key="4">
    <source>
        <dbReference type="Proteomes" id="UP000247591"/>
    </source>
</evidence>
<evidence type="ECO:0000259" key="2">
    <source>
        <dbReference type="Pfam" id="PF01557"/>
    </source>
</evidence>